<dbReference type="RefSeq" id="WP_165098155.1">
    <property type="nucleotide sequence ID" value="NZ_CP049056.1"/>
</dbReference>
<evidence type="ECO:0000259" key="3">
    <source>
        <dbReference type="PROSITE" id="PS51186"/>
    </source>
</evidence>
<proteinExistence type="predicted"/>
<keyword evidence="2" id="KW-0012">Acyltransferase</keyword>
<dbReference type="Gene3D" id="3.40.630.30">
    <property type="match status" value="1"/>
</dbReference>
<name>A0A7L5BVB2_9RHOB</name>
<organism evidence="4 5">
    <name type="scientific">Pikeienuella piscinae</name>
    <dbReference type="NCBI Taxonomy" id="2748098"/>
    <lineage>
        <taxon>Bacteria</taxon>
        <taxon>Pseudomonadati</taxon>
        <taxon>Pseudomonadota</taxon>
        <taxon>Alphaproteobacteria</taxon>
        <taxon>Rhodobacterales</taxon>
        <taxon>Paracoccaceae</taxon>
        <taxon>Pikeienuella</taxon>
    </lineage>
</organism>
<dbReference type="Pfam" id="PF00583">
    <property type="entry name" value="Acetyltransf_1"/>
    <property type="match status" value="1"/>
</dbReference>
<dbReference type="PANTHER" id="PTHR43877">
    <property type="entry name" value="AMINOALKYLPHOSPHONATE N-ACETYLTRANSFERASE-RELATED-RELATED"/>
    <property type="match status" value="1"/>
</dbReference>
<dbReference type="SUPFAM" id="SSF55729">
    <property type="entry name" value="Acyl-CoA N-acyltransferases (Nat)"/>
    <property type="match status" value="1"/>
</dbReference>
<evidence type="ECO:0000256" key="1">
    <source>
        <dbReference type="ARBA" id="ARBA00022679"/>
    </source>
</evidence>
<dbReference type="Proteomes" id="UP000503336">
    <property type="component" value="Chromosome"/>
</dbReference>
<dbReference type="AlphaFoldDB" id="A0A7L5BVB2"/>
<dbReference type="InterPro" id="IPR016181">
    <property type="entry name" value="Acyl_CoA_acyltransferase"/>
</dbReference>
<dbReference type="KEGG" id="hdh:G5B40_10175"/>
<reference evidence="4 5" key="1">
    <citation type="submission" date="2020-02" db="EMBL/GenBank/DDBJ databases">
        <title>complete genome sequence of Rhodobacteraceae bacterium.</title>
        <authorList>
            <person name="Park J."/>
            <person name="Kim Y.-S."/>
            <person name="Kim K.-H."/>
        </authorList>
    </citation>
    <scope>NUCLEOTIDE SEQUENCE [LARGE SCALE GENOMIC DNA]</scope>
    <source>
        <strain evidence="4 5">RR4-56</strain>
    </source>
</reference>
<dbReference type="PROSITE" id="PS51186">
    <property type="entry name" value="GNAT"/>
    <property type="match status" value="1"/>
</dbReference>
<evidence type="ECO:0000313" key="5">
    <source>
        <dbReference type="Proteomes" id="UP000503336"/>
    </source>
</evidence>
<dbReference type="InterPro" id="IPR000182">
    <property type="entry name" value="GNAT_dom"/>
</dbReference>
<accession>A0A7L5BVB2</accession>
<evidence type="ECO:0000313" key="4">
    <source>
        <dbReference type="EMBL" id="QIE55785.1"/>
    </source>
</evidence>
<keyword evidence="5" id="KW-1185">Reference proteome</keyword>
<keyword evidence="1 4" id="KW-0808">Transferase</keyword>
<dbReference type="GO" id="GO:0016747">
    <property type="term" value="F:acyltransferase activity, transferring groups other than amino-acyl groups"/>
    <property type="evidence" value="ECO:0007669"/>
    <property type="project" value="InterPro"/>
</dbReference>
<feature type="domain" description="N-acetyltransferase" evidence="3">
    <location>
        <begin position="3"/>
        <end position="150"/>
    </location>
</feature>
<dbReference type="EMBL" id="CP049056">
    <property type="protein sequence ID" value="QIE55785.1"/>
    <property type="molecule type" value="Genomic_DNA"/>
</dbReference>
<sequence length="150" mass="15962">MTLRFREARRADVAAIVALLSADELGRGRESPALAPYLAAFDAMAAEPGNTIIVGEREGEIVATLQLTLISGLSRGGARRAQIEAVRVAAHLRGEGIGALLMAEAEARARAAGCALIQFTSDASRERAHGFYARLGYRATHLGFKRTLDS</sequence>
<protein>
    <submittedName>
        <fullName evidence="4">GNAT family N-acetyltransferase</fullName>
    </submittedName>
</protein>
<evidence type="ECO:0000256" key="2">
    <source>
        <dbReference type="ARBA" id="ARBA00023315"/>
    </source>
</evidence>
<dbReference type="InterPro" id="IPR050832">
    <property type="entry name" value="Bact_Acetyltransf"/>
</dbReference>
<gene>
    <name evidence="4" type="ORF">G5B40_10175</name>
</gene>